<dbReference type="InterPro" id="IPR056884">
    <property type="entry name" value="NPHP3-like_N"/>
</dbReference>
<dbReference type="PANTHER" id="PTHR10039:SF17">
    <property type="entry name" value="FUNGAL STAND N-TERMINAL GOODBYE DOMAIN-CONTAINING PROTEIN-RELATED"/>
    <property type="match status" value="1"/>
</dbReference>
<protein>
    <recommendedName>
        <fullName evidence="3">Nephrocystin 3-like N-terminal domain-containing protein</fullName>
    </recommendedName>
</protein>
<reference evidence="5" key="1">
    <citation type="journal article" date="2017" name="Genome Biol.">
        <title>Comparative genomics reveals high biological diversity and specific adaptations in the industrially and medically important fungal genus Aspergillus.</title>
        <authorList>
            <person name="de Vries R.P."/>
            <person name="Riley R."/>
            <person name="Wiebenga A."/>
            <person name="Aguilar-Osorio G."/>
            <person name="Amillis S."/>
            <person name="Uchima C.A."/>
            <person name="Anderluh G."/>
            <person name="Asadollahi M."/>
            <person name="Askin M."/>
            <person name="Barry K."/>
            <person name="Battaglia E."/>
            <person name="Bayram O."/>
            <person name="Benocci T."/>
            <person name="Braus-Stromeyer S.A."/>
            <person name="Caldana C."/>
            <person name="Canovas D."/>
            <person name="Cerqueira G.C."/>
            <person name="Chen F."/>
            <person name="Chen W."/>
            <person name="Choi C."/>
            <person name="Clum A."/>
            <person name="Dos Santos R.A."/>
            <person name="Damasio A.R."/>
            <person name="Diallinas G."/>
            <person name="Emri T."/>
            <person name="Fekete E."/>
            <person name="Flipphi M."/>
            <person name="Freyberg S."/>
            <person name="Gallo A."/>
            <person name="Gournas C."/>
            <person name="Habgood R."/>
            <person name="Hainaut M."/>
            <person name="Harispe M.L."/>
            <person name="Henrissat B."/>
            <person name="Hilden K.S."/>
            <person name="Hope R."/>
            <person name="Hossain A."/>
            <person name="Karabika E."/>
            <person name="Karaffa L."/>
            <person name="Karanyi Z."/>
            <person name="Krasevec N."/>
            <person name="Kuo A."/>
            <person name="Kusch H."/>
            <person name="LaButti K."/>
            <person name="Lagendijk E.L."/>
            <person name="Lapidus A."/>
            <person name="Levasseur A."/>
            <person name="Lindquist E."/>
            <person name="Lipzen A."/>
            <person name="Logrieco A.F."/>
            <person name="MacCabe A."/>
            <person name="Maekelae M.R."/>
            <person name="Malavazi I."/>
            <person name="Melin P."/>
            <person name="Meyer V."/>
            <person name="Mielnichuk N."/>
            <person name="Miskei M."/>
            <person name="Molnar A.P."/>
            <person name="Mule G."/>
            <person name="Ngan C.Y."/>
            <person name="Orejas M."/>
            <person name="Orosz E."/>
            <person name="Ouedraogo J.P."/>
            <person name="Overkamp K.M."/>
            <person name="Park H.-S."/>
            <person name="Perrone G."/>
            <person name="Piumi F."/>
            <person name="Punt P.J."/>
            <person name="Ram A.F."/>
            <person name="Ramon A."/>
            <person name="Rauscher S."/>
            <person name="Record E."/>
            <person name="Riano-Pachon D.M."/>
            <person name="Robert V."/>
            <person name="Roehrig J."/>
            <person name="Ruller R."/>
            <person name="Salamov A."/>
            <person name="Salih N.S."/>
            <person name="Samson R.A."/>
            <person name="Sandor E."/>
            <person name="Sanguinetti M."/>
            <person name="Schuetze T."/>
            <person name="Sepcic K."/>
            <person name="Shelest E."/>
            <person name="Sherlock G."/>
            <person name="Sophianopoulou V."/>
            <person name="Squina F.M."/>
            <person name="Sun H."/>
            <person name="Susca A."/>
            <person name="Todd R.B."/>
            <person name="Tsang A."/>
            <person name="Unkles S.E."/>
            <person name="van de Wiele N."/>
            <person name="van Rossen-Uffink D."/>
            <person name="Oliveira J.V."/>
            <person name="Vesth T.C."/>
            <person name="Visser J."/>
            <person name="Yu J.-H."/>
            <person name="Zhou M."/>
            <person name="Andersen M.R."/>
            <person name="Archer D.B."/>
            <person name="Baker S.E."/>
            <person name="Benoit I."/>
            <person name="Brakhage A.A."/>
            <person name="Braus G.H."/>
            <person name="Fischer R."/>
            <person name="Frisvad J.C."/>
            <person name="Goldman G.H."/>
            <person name="Houbraken J."/>
            <person name="Oakley B."/>
            <person name="Pocsi I."/>
            <person name="Scazzocchio C."/>
            <person name="Seiboth B."/>
            <person name="vanKuyk P.A."/>
            <person name="Wortman J."/>
            <person name="Dyer P.S."/>
            <person name="Grigoriev I.V."/>
        </authorList>
    </citation>
    <scope>NUCLEOTIDE SEQUENCE [LARGE SCALE GENOMIC DNA]</scope>
    <source>
        <strain evidence="5">ITEM 5010</strain>
    </source>
</reference>
<evidence type="ECO:0000313" key="4">
    <source>
        <dbReference type="EMBL" id="OOF96790.1"/>
    </source>
</evidence>
<dbReference type="VEuPathDB" id="FungiDB:ASPCADRAFT_506402"/>
<evidence type="ECO:0000256" key="1">
    <source>
        <dbReference type="ARBA" id="ARBA00022737"/>
    </source>
</evidence>
<dbReference type="Proteomes" id="UP000188318">
    <property type="component" value="Unassembled WGS sequence"/>
</dbReference>
<dbReference type="InterPro" id="IPR027417">
    <property type="entry name" value="P-loop_NTPase"/>
</dbReference>
<evidence type="ECO:0000256" key="2">
    <source>
        <dbReference type="SAM" id="MobiDB-lite"/>
    </source>
</evidence>
<dbReference type="AlphaFoldDB" id="A0A1R3RQQ5"/>
<keyword evidence="1" id="KW-0677">Repeat</keyword>
<dbReference type="OMA" id="FIAHEIT"/>
<sequence length="595" mass="66380">MKIEDNTGPAFSGQFYAGTGKQYNIASVSGEKIYLSKEQDSFCLDGTRVNVLKNIVEWADAADSPNMFWLSGLVGTGKSTIARTVARDFDRHSRLAASISFSGDLEGIDAGLFATTIAVQLANFDPSMKDAIQEALRQCPLLRHQGPLQKWTRLVLKPLAEWVKTSKQSSLLMVVDGLHSCVEREACLIIHLLSSIPEYCDGRVLVFLASRPEWIMRTELSRIKHRRLKLEDVDEQVVDNDIRLLLSDAFSKIAVKVQTGNEPWPGDDTISQLVKSAEGVFLWAATACQYISAGRKKEVICSRLENVKQGRITKGSPQKRLDEAYVAVLHGSVSRDWDDEETSVQGQVVGDFLSRMAALQAPLSVTAMKKLLGKEDIDSTLDEFHSIFKIPDDATRPIDLHHSSMRAFLISRERCVSHQAWVRGRLGHLEMANRCLSLMKESFKRDRSPGEVDVPPTPESISPELQYAYCYWIQHVQGSDTIYIRKSAKGIGGRAHLFVEKHMFQWIEAVKSIGKAGLLREMIDTLFLMSDTSDTELRDRLSDVRKSISTFAVDGTKPLSPPVSPSSTDNGEKPMQVFGGVSCTEKFVFDFKGRD</sequence>
<dbReference type="SUPFAM" id="SSF52540">
    <property type="entry name" value="P-loop containing nucleoside triphosphate hydrolases"/>
    <property type="match status" value="1"/>
</dbReference>
<dbReference type="Gene3D" id="3.40.50.300">
    <property type="entry name" value="P-loop containing nucleotide triphosphate hydrolases"/>
    <property type="match status" value="1"/>
</dbReference>
<dbReference type="OrthoDB" id="674604at2759"/>
<feature type="region of interest" description="Disordered" evidence="2">
    <location>
        <begin position="555"/>
        <end position="575"/>
    </location>
</feature>
<organism evidence="4 5">
    <name type="scientific">Aspergillus carbonarius (strain ITEM 5010)</name>
    <dbReference type="NCBI Taxonomy" id="602072"/>
    <lineage>
        <taxon>Eukaryota</taxon>
        <taxon>Fungi</taxon>
        <taxon>Dikarya</taxon>
        <taxon>Ascomycota</taxon>
        <taxon>Pezizomycotina</taxon>
        <taxon>Eurotiomycetes</taxon>
        <taxon>Eurotiomycetidae</taxon>
        <taxon>Eurotiales</taxon>
        <taxon>Aspergillaceae</taxon>
        <taxon>Aspergillus</taxon>
        <taxon>Aspergillus subgen. Circumdati</taxon>
    </lineage>
</organism>
<dbReference type="STRING" id="602072.A0A1R3RQQ5"/>
<accession>A0A1R3RQQ5</accession>
<gene>
    <name evidence="4" type="ORF">ASPCADRAFT_506402</name>
</gene>
<proteinExistence type="predicted"/>
<feature type="domain" description="Nephrocystin 3-like N-terminal" evidence="3">
    <location>
        <begin position="54"/>
        <end position="211"/>
    </location>
</feature>
<dbReference type="PANTHER" id="PTHR10039">
    <property type="entry name" value="AMELOGENIN"/>
    <property type="match status" value="1"/>
</dbReference>
<evidence type="ECO:0000313" key="5">
    <source>
        <dbReference type="Proteomes" id="UP000188318"/>
    </source>
</evidence>
<name>A0A1R3RQQ5_ASPC5</name>
<dbReference type="EMBL" id="KV907498">
    <property type="protein sequence ID" value="OOF96790.1"/>
    <property type="molecule type" value="Genomic_DNA"/>
</dbReference>
<dbReference type="Pfam" id="PF24883">
    <property type="entry name" value="NPHP3_N"/>
    <property type="match status" value="1"/>
</dbReference>
<keyword evidence="5" id="KW-1185">Reference proteome</keyword>
<evidence type="ECO:0000259" key="3">
    <source>
        <dbReference type="Pfam" id="PF24883"/>
    </source>
</evidence>